<dbReference type="Proteomes" id="UP001486565">
    <property type="component" value="Chromosome"/>
</dbReference>
<feature type="domain" description="Spore germination protein N-terminal" evidence="10">
    <location>
        <begin position="25"/>
        <end position="194"/>
    </location>
</feature>
<dbReference type="InterPro" id="IPR038501">
    <property type="entry name" value="Spore_GerAC_C_sf"/>
</dbReference>
<dbReference type="InterPro" id="IPR057336">
    <property type="entry name" value="GerAC_N"/>
</dbReference>
<proteinExistence type="inferred from homology"/>
<evidence type="ECO:0000313" key="11">
    <source>
        <dbReference type="EMBL" id="WZL70032.1"/>
    </source>
</evidence>
<protein>
    <submittedName>
        <fullName evidence="11">Ger(X)C family spore germination protein</fullName>
    </submittedName>
</protein>
<evidence type="ECO:0000256" key="7">
    <source>
        <dbReference type="ARBA" id="ARBA00023288"/>
    </source>
</evidence>
<keyword evidence="4" id="KW-0732">Signal</keyword>
<comment type="subcellular location">
    <subcellularLocation>
        <location evidence="1">Membrane</location>
        <topology evidence="1">Lipid-anchor</topology>
    </subcellularLocation>
</comment>
<comment type="similarity">
    <text evidence="2">Belongs to the GerABKC lipoprotein family.</text>
</comment>
<evidence type="ECO:0000259" key="9">
    <source>
        <dbReference type="Pfam" id="PF05504"/>
    </source>
</evidence>
<organism evidence="11 12">
    <name type="scientific">Defluviitalea saccharophila</name>
    <dbReference type="NCBI Taxonomy" id="879970"/>
    <lineage>
        <taxon>Bacteria</taxon>
        <taxon>Bacillati</taxon>
        <taxon>Bacillota</taxon>
        <taxon>Clostridia</taxon>
        <taxon>Lachnospirales</taxon>
        <taxon>Defluviitaleaceae</taxon>
        <taxon>Defluviitalea</taxon>
    </lineage>
</organism>
<dbReference type="PANTHER" id="PTHR35789">
    <property type="entry name" value="SPORE GERMINATION PROTEIN B3"/>
    <property type="match status" value="1"/>
</dbReference>
<evidence type="ECO:0000256" key="1">
    <source>
        <dbReference type="ARBA" id="ARBA00004635"/>
    </source>
</evidence>
<dbReference type="RefSeq" id="WP_341876994.1">
    <property type="nucleotide sequence ID" value="NZ_CP121687.1"/>
</dbReference>
<keyword evidence="5 8" id="KW-0472">Membrane</keyword>
<evidence type="ECO:0000256" key="2">
    <source>
        <dbReference type="ARBA" id="ARBA00007886"/>
    </source>
</evidence>
<sequence>MKLIKIFFLTCILLPFSFILVGCWNYRELEDMNIVVGAAIDKGIYKEYMITLEILEPSIGEETPTTSRLISSEGDSIFDAVRNAISISGQKLYWSHNKVLILSKEIAQKGVIGILDWFHRDAETRSDVYILISKENSAKEILEKKEKEDQVTSFNLLDILVNQKNLAKAPDVQIWKLTDDIINDGIMAIAPTIELTISDDNLCPKVAGTAIFKNDKLVGFLDENETHYLLFLRDKIKGGILDLNPEGKNEPPTITLEIFDSKTKIQPVTKGNEIEMNVNINTIVSIAAIKSTKNFVTNEEVIKLEKDVSNLIKANCKKLIEKMQSEYGADIFGFGAATHRREPALWKKIGENWENVFENLKVHITVKVKIKNSAMTAKPIEVGD</sequence>
<gene>
    <name evidence="11" type="ORF">QBE51_00455</name>
</gene>
<dbReference type="InterPro" id="IPR008844">
    <property type="entry name" value="Spore_GerAC-like"/>
</dbReference>
<feature type="domain" description="Spore germination GerAC-like C-terminal" evidence="9">
    <location>
        <begin position="208"/>
        <end position="373"/>
    </location>
</feature>
<accession>A0ABZ2Y3U6</accession>
<evidence type="ECO:0000313" key="12">
    <source>
        <dbReference type="Proteomes" id="UP001486565"/>
    </source>
</evidence>
<dbReference type="PROSITE" id="PS51257">
    <property type="entry name" value="PROKAR_LIPOPROTEIN"/>
    <property type="match status" value="1"/>
</dbReference>
<evidence type="ECO:0000256" key="3">
    <source>
        <dbReference type="ARBA" id="ARBA00022544"/>
    </source>
</evidence>
<keyword evidence="8" id="KW-0812">Transmembrane</keyword>
<keyword evidence="8" id="KW-1133">Transmembrane helix</keyword>
<dbReference type="Gene3D" id="3.30.300.210">
    <property type="entry name" value="Nutrient germinant receptor protein C, domain 3"/>
    <property type="match status" value="1"/>
</dbReference>
<evidence type="ECO:0000256" key="6">
    <source>
        <dbReference type="ARBA" id="ARBA00023139"/>
    </source>
</evidence>
<evidence type="ECO:0000256" key="4">
    <source>
        <dbReference type="ARBA" id="ARBA00022729"/>
    </source>
</evidence>
<dbReference type="EMBL" id="CP121687">
    <property type="protein sequence ID" value="WZL70032.1"/>
    <property type="molecule type" value="Genomic_DNA"/>
</dbReference>
<dbReference type="Pfam" id="PF05504">
    <property type="entry name" value="Spore_GerAC"/>
    <property type="match status" value="1"/>
</dbReference>
<dbReference type="PANTHER" id="PTHR35789:SF1">
    <property type="entry name" value="SPORE GERMINATION PROTEIN B3"/>
    <property type="match status" value="1"/>
</dbReference>
<dbReference type="InterPro" id="IPR046953">
    <property type="entry name" value="Spore_GerAC-like_C"/>
</dbReference>
<evidence type="ECO:0000256" key="5">
    <source>
        <dbReference type="ARBA" id="ARBA00023136"/>
    </source>
</evidence>
<keyword evidence="12" id="KW-1185">Reference proteome</keyword>
<dbReference type="Pfam" id="PF25198">
    <property type="entry name" value="Spore_GerAC_N"/>
    <property type="match status" value="1"/>
</dbReference>
<feature type="transmembrane region" description="Helical" evidence="8">
    <location>
        <begin position="6"/>
        <end position="26"/>
    </location>
</feature>
<evidence type="ECO:0000256" key="8">
    <source>
        <dbReference type="SAM" id="Phobius"/>
    </source>
</evidence>
<keyword evidence="3" id="KW-0309">Germination</keyword>
<name>A0ABZ2Y3U6_9FIRM</name>
<keyword evidence="6" id="KW-0564">Palmitate</keyword>
<keyword evidence="7" id="KW-0449">Lipoprotein</keyword>
<reference evidence="11 12" key="1">
    <citation type="submission" date="2023-03" db="EMBL/GenBank/DDBJ databases">
        <title>Novel Species.</title>
        <authorList>
            <person name="Ma S."/>
        </authorList>
    </citation>
    <scope>NUCLEOTIDE SEQUENCE [LARGE SCALE GENOMIC DNA]</scope>
    <source>
        <strain evidence="11 12">LIND6LT2</strain>
    </source>
</reference>
<evidence type="ECO:0000259" key="10">
    <source>
        <dbReference type="Pfam" id="PF25198"/>
    </source>
</evidence>
<dbReference type="NCBIfam" id="TIGR02887">
    <property type="entry name" value="spore_ger_x_C"/>
    <property type="match status" value="1"/>
</dbReference>